<feature type="compositionally biased region" description="Low complexity" evidence="1">
    <location>
        <begin position="155"/>
        <end position="167"/>
    </location>
</feature>
<evidence type="ECO:0000256" key="2">
    <source>
        <dbReference type="SAM" id="Phobius"/>
    </source>
</evidence>
<accession>A0A0H2R8F0</accession>
<sequence>MPPTLDLRTFAMAKAIFERSNDPESSQSGREKEGDLTISTIIGIGFGSLLFIILVIGFLVVSRRRRRKANAPMSPEDEFAKASFARWQSNMAGRPQLHPQHQQQRVGWPASARRTAAVSAYSPRTSISSLSSDEKTWVDDEADLEVERGYVRAYGVGSGSGRSRSSRINLPSALPRAHIPR</sequence>
<evidence type="ECO:0000313" key="3">
    <source>
        <dbReference type="EMBL" id="KLO08130.1"/>
    </source>
</evidence>
<feature type="transmembrane region" description="Helical" evidence="2">
    <location>
        <begin position="36"/>
        <end position="61"/>
    </location>
</feature>
<name>A0A0H2R8F0_9AGAM</name>
<reference evidence="3 4" key="1">
    <citation type="submission" date="2015-04" db="EMBL/GenBank/DDBJ databases">
        <title>Complete genome sequence of Schizopora paradoxa KUC8140, a cosmopolitan wood degrader in East Asia.</title>
        <authorList>
            <consortium name="DOE Joint Genome Institute"/>
            <person name="Min B."/>
            <person name="Park H."/>
            <person name="Jang Y."/>
            <person name="Kim J.-J."/>
            <person name="Kim K.H."/>
            <person name="Pangilinan J."/>
            <person name="Lipzen A."/>
            <person name="Riley R."/>
            <person name="Grigoriev I.V."/>
            <person name="Spatafora J.W."/>
            <person name="Choi I.-G."/>
        </authorList>
    </citation>
    <scope>NUCLEOTIDE SEQUENCE [LARGE SCALE GENOMIC DNA]</scope>
    <source>
        <strain evidence="3 4">KUC8140</strain>
    </source>
</reference>
<keyword evidence="2" id="KW-0812">Transmembrane</keyword>
<proteinExistence type="predicted"/>
<gene>
    <name evidence="3" type="ORF">SCHPADRAFT_908883</name>
</gene>
<keyword evidence="2" id="KW-1133">Transmembrane helix</keyword>
<dbReference type="AlphaFoldDB" id="A0A0H2R8F0"/>
<dbReference type="Proteomes" id="UP000053477">
    <property type="component" value="Unassembled WGS sequence"/>
</dbReference>
<dbReference type="InParanoid" id="A0A0H2R8F0"/>
<keyword evidence="2" id="KW-0472">Membrane</keyword>
<protein>
    <submittedName>
        <fullName evidence="3">Uncharacterized protein</fullName>
    </submittedName>
</protein>
<feature type="region of interest" description="Disordered" evidence="1">
    <location>
        <begin position="155"/>
        <end position="181"/>
    </location>
</feature>
<evidence type="ECO:0000256" key="1">
    <source>
        <dbReference type="SAM" id="MobiDB-lite"/>
    </source>
</evidence>
<dbReference type="EMBL" id="KQ086105">
    <property type="protein sequence ID" value="KLO08130.1"/>
    <property type="molecule type" value="Genomic_DNA"/>
</dbReference>
<organism evidence="3 4">
    <name type="scientific">Schizopora paradoxa</name>
    <dbReference type="NCBI Taxonomy" id="27342"/>
    <lineage>
        <taxon>Eukaryota</taxon>
        <taxon>Fungi</taxon>
        <taxon>Dikarya</taxon>
        <taxon>Basidiomycota</taxon>
        <taxon>Agaricomycotina</taxon>
        <taxon>Agaricomycetes</taxon>
        <taxon>Hymenochaetales</taxon>
        <taxon>Schizoporaceae</taxon>
        <taxon>Schizopora</taxon>
    </lineage>
</organism>
<evidence type="ECO:0000313" key="4">
    <source>
        <dbReference type="Proteomes" id="UP000053477"/>
    </source>
</evidence>
<keyword evidence="4" id="KW-1185">Reference proteome</keyword>